<dbReference type="SUPFAM" id="SSF52833">
    <property type="entry name" value="Thioredoxin-like"/>
    <property type="match status" value="1"/>
</dbReference>
<reference evidence="6 7" key="1">
    <citation type="submission" date="2020-08" db="EMBL/GenBank/DDBJ databases">
        <title>Genomic Encyclopedia of Type Strains, Phase IV (KMG-IV): sequencing the most valuable type-strain genomes for metagenomic binning, comparative biology and taxonomic classification.</title>
        <authorList>
            <person name="Goeker M."/>
        </authorList>
    </citation>
    <scope>NUCLEOTIDE SEQUENCE [LARGE SCALE GENOMIC DNA]</scope>
    <source>
        <strain evidence="6 7">DSM 21769</strain>
    </source>
</reference>
<dbReference type="CDD" id="cd00340">
    <property type="entry name" value="GSH_Peroxidase"/>
    <property type="match status" value="1"/>
</dbReference>
<evidence type="ECO:0000256" key="5">
    <source>
        <dbReference type="RuleBase" id="RU000499"/>
    </source>
</evidence>
<dbReference type="InterPro" id="IPR036249">
    <property type="entry name" value="Thioredoxin-like_sf"/>
</dbReference>
<dbReference type="Gene3D" id="3.40.30.10">
    <property type="entry name" value="Glutaredoxin"/>
    <property type="match status" value="1"/>
</dbReference>
<dbReference type="InterPro" id="IPR029759">
    <property type="entry name" value="GPX_AS"/>
</dbReference>
<dbReference type="PANTHER" id="PTHR11592:SF78">
    <property type="entry name" value="GLUTATHIONE PEROXIDASE"/>
    <property type="match status" value="1"/>
</dbReference>
<evidence type="ECO:0000256" key="3">
    <source>
        <dbReference type="ARBA" id="ARBA00023002"/>
    </source>
</evidence>
<dbReference type="Proteomes" id="UP000568839">
    <property type="component" value="Unassembled WGS sequence"/>
</dbReference>
<comment type="caution">
    <text evidence="6">The sequence shown here is derived from an EMBL/GenBank/DDBJ whole genome shotgun (WGS) entry which is preliminary data.</text>
</comment>
<keyword evidence="7" id="KW-1185">Reference proteome</keyword>
<gene>
    <name evidence="6" type="ORF">HNR44_000459</name>
</gene>
<sequence length="160" mass="18541">MMSIYDMKVESMDKGKHSLRLYEGNVLLIVNTASKCGFASQLNALQTLYERYQEQGFYVLGFPSNQFMNQEPLRDEEIPEHFQEKYGVTFPLFKKTMVRGKDIDPLFQHLTEESKGVGSNKIKWNFTKFLVGRDGTVLNRYSPKTDPDKIESDIQEAVNR</sequence>
<dbReference type="PROSITE" id="PS51355">
    <property type="entry name" value="GLUTATHIONE_PEROXID_3"/>
    <property type="match status" value="1"/>
</dbReference>
<name>A0A841PI91_9BACL</name>
<proteinExistence type="inferred from homology"/>
<dbReference type="FunFam" id="3.40.30.10:FF:000010">
    <property type="entry name" value="Glutathione peroxidase"/>
    <property type="match status" value="1"/>
</dbReference>
<comment type="similarity">
    <text evidence="1 5">Belongs to the glutathione peroxidase family.</text>
</comment>
<dbReference type="InterPro" id="IPR000889">
    <property type="entry name" value="Glutathione_peroxidase"/>
</dbReference>
<protein>
    <recommendedName>
        <fullName evidence="5">Glutathione peroxidase</fullName>
    </recommendedName>
</protein>
<evidence type="ECO:0000256" key="2">
    <source>
        <dbReference type="ARBA" id="ARBA00022559"/>
    </source>
</evidence>
<dbReference type="EMBL" id="JACHHJ010000001">
    <property type="protein sequence ID" value="MBB6448510.1"/>
    <property type="molecule type" value="Genomic_DNA"/>
</dbReference>
<dbReference type="InterPro" id="IPR029760">
    <property type="entry name" value="GPX_CS"/>
</dbReference>
<dbReference type="RefSeq" id="WP_343069334.1">
    <property type="nucleotide sequence ID" value="NZ_JACHHJ010000001.1"/>
</dbReference>
<dbReference type="PROSITE" id="PS00763">
    <property type="entry name" value="GLUTATHIONE_PEROXID_2"/>
    <property type="match status" value="1"/>
</dbReference>
<dbReference type="GO" id="GO:0004601">
    <property type="term" value="F:peroxidase activity"/>
    <property type="evidence" value="ECO:0007669"/>
    <property type="project" value="UniProtKB-KW"/>
</dbReference>
<feature type="active site" evidence="4">
    <location>
        <position position="36"/>
    </location>
</feature>
<dbReference type="PANTHER" id="PTHR11592">
    <property type="entry name" value="GLUTATHIONE PEROXIDASE"/>
    <property type="match status" value="1"/>
</dbReference>
<evidence type="ECO:0000256" key="1">
    <source>
        <dbReference type="ARBA" id="ARBA00006926"/>
    </source>
</evidence>
<keyword evidence="3 5" id="KW-0560">Oxidoreductase</keyword>
<keyword evidence="2 5" id="KW-0575">Peroxidase</keyword>
<dbReference type="PIRSF" id="PIRSF000303">
    <property type="entry name" value="Glutathion_perox"/>
    <property type="match status" value="1"/>
</dbReference>
<accession>A0A841PI91</accession>
<evidence type="ECO:0000313" key="6">
    <source>
        <dbReference type="EMBL" id="MBB6448510.1"/>
    </source>
</evidence>
<dbReference type="GO" id="GO:0034599">
    <property type="term" value="P:cellular response to oxidative stress"/>
    <property type="evidence" value="ECO:0007669"/>
    <property type="project" value="TreeGrafter"/>
</dbReference>
<dbReference type="AlphaFoldDB" id="A0A841PI91"/>
<dbReference type="Pfam" id="PF00255">
    <property type="entry name" value="GSHPx"/>
    <property type="match status" value="1"/>
</dbReference>
<dbReference type="PRINTS" id="PR01011">
    <property type="entry name" value="GLUTPROXDASE"/>
</dbReference>
<evidence type="ECO:0000313" key="7">
    <source>
        <dbReference type="Proteomes" id="UP000568839"/>
    </source>
</evidence>
<evidence type="ECO:0000256" key="4">
    <source>
        <dbReference type="PIRSR" id="PIRSR000303-1"/>
    </source>
</evidence>
<dbReference type="PROSITE" id="PS00460">
    <property type="entry name" value="GLUTATHIONE_PEROXID_1"/>
    <property type="match status" value="1"/>
</dbReference>
<organism evidence="6 7">
    <name type="scientific">Geomicrobium halophilum</name>
    <dbReference type="NCBI Taxonomy" id="549000"/>
    <lineage>
        <taxon>Bacteria</taxon>
        <taxon>Bacillati</taxon>
        <taxon>Bacillota</taxon>
        <taxon>Bacilli</taxon>
        <taxon>Bacillales</taxon>
        <taxon>Geomicrobium</taxon>
    </lineage>
</organism>